<feature type="transmembrane region" description="Helical" evidence="1">
    <location>
        <begin position="58"/>
        <end position="74"/>
    </location>
</feature>
<feature type="transmembrane region" description="Helical" evidence="1">
    <location>
        <begin position="135"/>
        <end position="157"/>
    </location>
</feature>
<keyword evidence="1" id="KW-0812">Transmembrane</keyword>
<sequence>MKKQSIFSGIILVGIGCYLLLQQLKIPVFPHFYSWQTLIIIVGIAFLVQAYSENDHSNIVPGVILVGFGLHFHGSNQLPFWPKHYGMLLLIIAIGLLLKYVKTKNGLLQGGLLLVLSLLLLYFDRFMNWLNSIQGGLSFIINYWPLLLIGGGFYLLFIKKK</sequence>
<gene>
    <name evidence="3" type="ORF">MJG50_14785</name>
</gene>
<protein>
    <submittedName>
        <fullName evidence="3">DUF5668 domain-containing protein</fullName>
    </submittedName>
</protein>
<evidence type="ECO:0000256" key="1">
    <source>
        <dbReference type="SAM" id="Phobius"/>
    </source>
</evidence>
<evidence type="ECO:0000259" key="2">
    <source>
        <dbReference type="Pfam" id="PF18917"/>
    </source>
</evidence>
<organism evidence="3 4">
    <name type="scientific">Fredinandcohnia quinoae</name>
    <dbReference type="NCBI Taxonomy" id="2918902"/>
    <lineage>
        <taxon>Bacteria</taxon>
        <taxon>Bacillati</taxon>
        <taxon>Bacillota</taxon>
        <taxon>Bacilli</taxon>
        <taxon>Bacillales</taxon>
        <taxon>Bacillaceae</taxon>
        <taxon>Fredinandcohnia</taxon>
    </lineage>
</organism>
<dbReference type="RefSeq" id="WP_240256517.1">
    <property type="nucleotide sequence ID" value="NZ_JAKTTI010000024.1"/>
</dbReference>
<dbReference type="AlphaFoldDB" id="A0AAW5E9P0"/>
<feature type="transmembrane region" description="Helical" evidence="1">
    <location>
        <begin position="32"/>
        <end position="51"/>
    </location>
</feature>
<keyword evidence="1" id="KW-0472">Membrane</keyword>
<evidence type="ECO:0000313" key="3">
    <source>
        <dbReference type="EMBL" id="MCH1626602.1"/>
    </source>
</evidence>
<comment type="caution">
    <text evidence="3">The sequence shown here is derived from an EMBL/GenBank/DDBJ whole genome shotgun (WGS) entry which is preliminary data.</text>
</comment>
<name>A0AAW5E9P0_9BACI</name>
<evidence type="ECO:0000313" key="4">
    <source>
        <dbReference type="Proteomes" id="UP001431131"/>
    </source>
</evidence>
<reference evidence="3" key="1">
    <citation type="submission" date="2022-02" db="EMBL/GenBank/DDBJ databases">
        <title>Fredinandcohnia quinoae sp. nov. isolated from Chenopodium quinoa seeds.</title>
        <authorList>
            <person name="Saati-Santamaria Z."/>
            <person name="Flores-Felix J.D."/>
            <person name="Igual J.M."/>
            <person name="Velazquez E."/>
            <person name="Garcia-Fraile P."/>
            <person name="Martinez-Molina E."/>
        </authorList>
    </citation>
    <scope>NUCLEOTIDE SEQUENCE</scope>
    <source>
        <strain evidence="3">SECRCQ15</strain>
    </source>
</reference>
<proteinExistence type="predicted"/>
<dbReference type="PROSITE" id="PS51257">
    <property type="entry name" value="PROKAR_LIPOPROTEIN"/>
    <property type="match status" value="1"/>
</dbReference>
<dbReference type="InterPro" id="IPR043726">
    <property type="entry name" value="LiaI-LiaF-like_TM1"/>
</dbReference>
<keyword evidence="4" id="KW-1185">Reference proteome</keyword>
<feature type="domain" description="LiaI-LiaF-like transmembrane region" evidence="2">
    <location>
        <begin position="6"/>
        <end position="47"/>
    </location>
</feature>
<dbReference type="EMBL" id="JAKTTI010000024">
    <property type="protein sequence ID" value="MCH1626602.1"/>
    <property type="molecule type" value="Genomic_DNA"/>
</dbReference>
<dbReference type="Proteomes" id="UP001431131">
    <property type="component" value="Unassembled WGS sequence"/>
</dbReference>
<feature type="transmembrane region" description="Helical" evidence="1">
    <location>
        <begin position="80"/>
        <end position="98"/>
    </location>
</feature>
<feature type="transmembrane region" description="Helical" evidence="1">
    <location>
        <begin position="105"/>
        <end position="123"/>
    </location>
</feature>
<accession>A0AAW5E9P0</accession>
<dbReference type="Pfam" id="PF18917">
    <property type="entry name" value="LiaI-LiaF-like_TM1"/>
    <property type="match status" value="1"/>
</dbReference>
<keyword evidence="1" id="KW-1133">Transmembrane helix</keyword>
<feature type="transmembrane region" description="Helical" evidence="1">
    <location>
        <begin position="7"/>
        <end position="26"/>
    </location>
</feature>